<dbReference type="Proteomes" id="UP000219182">
    <property type="component" value="Unassembled WGS sequence"/>
</dbReference>
<evidence type="ECO:0000313" key="7">
    <source>
        <dbReference type="Proteomes" id="UP000219182"/>
    </source>
</evidence>
<protein>
    <submittedName>
        <fullName evidence="6">LysR family transcriptional regulator</fullName>
    </submittedName>
</protein>
<evidence type="ECO:0000256" key="1">
    <source>
        <dbReference type="ARBA" id="ARBA00009437"/>
    </source>
</evidence>
<dbReference type="PROSITE" id="PS50931">
    <property type="entry name" value="HTH_LYSR"/>
    <property type="match status" value="1"/>
</dbReference>
<keyword evidence="7" id="KW-1185">Reference proteome</keyword>
<dbReference type="Pfam" id="PF03466">
    <property type="entry name" value="LysR_substrate"/>
    <property type="match status" value="1"/>
</dbReference>
<name>A0A2A6FFD2_9HYPH</name>
<evidence type="ECO:0000256" key="4">
    <source>
        <dbReference type="ARBA" id="ARBA00023163"/>
    </source>
</evidence>
<dbReference type="RefSeq" id="WP_097574424.1">
    <property type="nucleotide sequence ID" value="NZ_NWQG01000083.1"/>
</dbReference>
<dbReference type="InterPro" id="IPR000847">
    <property type="entry name" value="LysR_HTH_N"/>
</dbReference>
<reference evidence="6 7" key="1">
    <citation type="submission" date="2017-09" db="EMBL/GenBank/DDBJ databases">
        <title>Mesorhizobum sanjuanii sp. nov. isolated from nodules of Lotus tenuis in saline-alkaline lowlands of Flooding Pampa.</title>
        <authorList>
            <person name="Sannazzaro A.I."/>
            <person name="Torres Tejerizo G.A."/>
            <person name="Fontana F."/>
            <person name="Cumpa Velazquez L.M."/>
            <person name="Hansen L."/>
            <person name="Pistorio M."/>
            <person name="Estrella M.J."/>
        </authorList>
    </citation>
    <scope>NUCLEOTIDE SEQUENCE [LARGE SCALE GENOMIC DNA]</scope>
    <source>
        <strain evidence="6 7">BSA136</strain>
    </source>
</reference>
<evidence type="ECO:0000313" key="6">
    <source>
        <dbReference type="EMBL" id="PDQ20452.1"/>
    </source>
</evidence>
<dbReference type="Gene3D" id="1.10.10.10">
    <property type="entry name" value="Winged helix-like DNA-binding domain superfamily/Winged helix DNA-binding domain"/>
    <property type="match status" value="1"/>
</dbReference>
<dbReference type="PRINTS" id="PR00039">
    <property type="entry name" value="HTHLYSR"/>
</dbReference>
<dbReference type="InterPro" id="IPR036390">
    <property type="entry name" value="WH_DNA-bd_sf"/>
</dbReference>
<accession>A0A2A6FFD2</accession>
<keyword evidence="2" id="KW-0805">Transcription regulation</keyword>
<dbReference type="GO" id="GO:0003700">
    <property type="term" value="F:DNA-binding transcription factor activity"/>
    <property type="evidence" value="ECO:0007669"/>
    <property type="project" value="InterPro"/>
</dbReference>
<dbReference type="CDD" id="cd08420">
    <property type="entry name" value="PBP2_CysL_like"/>
    <property type="match status" value="1"/>
</dbReference>
<dbReference type="Gene3D" id="3.40.190.290">
    <property type="match status" value="1"/>
</dbReference>
<comment type="similarity">
    <text evidence="1">Belongs to the LysR transcriptional regulatory family.</text>
</comment>
<dbReference type="InterPro" id="IPR005119">
    <property type="entry name" value="LysR_subst-bd"/>
</dbReference>
<proteinExistence type="inferred from homology"/>
<comment type="caution">
    <text evidence="6">The sequence shown here is derived from an EMBL/GenBank/DDBJ whole genome shotgun (WGS) entry which is preliminary data.</text>
</comment>
<sequence length="298" mass="32141">MTLDQLRIFVAVAERGHMTKAAELLGISQSAASAAIRSLEQQHGVRLFNRVGRNIELAQTGLRFLPEAKAVLERAAAASNVLEHVSQTITGSLSIAASQTIASYWLPRRLASFHEAYPAVRLSVAIGNTRQVETHVLDGTADFGLVEGRTESDVLRRAKVDVDRLLLVVARSHPKIAAPPHGPPDIRELRWIIREAGSGTREVLEDLARRQAVSLADLQIFLVLPSNEAIRQAVEAGAGATIISELVVAGAIAEGSLRSVPIDLPQRDFAIITHRERQASLAQMALKAHLGAKRVASA</sequence>
<evidence type="ECO:0000256" key="3">
    <source>
        <dbReference type="ARBA" id="ARBA00023125"/>
    </source>
</evidence>
<dbReference type="SUPFAM" id="SSF46785">
    <property type="entry name" value="Winged helix' DNA-binding domain"/>
    <property type="match status" value="1"/>
</dbReference>
<organism evidence="6 7">
    <name type="scientific">Mesorhizobium sanjuanii</name>
    <dbReference type="NCBI Taxonomy" id="2037900"/>
    <lineage>
        <taxon>Bacteria</taxon>
        <taxon>Pseudomonadati</taxon>
        <taxon>Pseudomonadota</taxon>
        <taxon>Alphaproteobacteria</taxon>
        <taxon>Hyphomicrobiales</taxon>
        <taxon>Phyllobacteriaceae</taxon>
        <taxon>Mesorhizobium</taxon>
    </lineage>
</organism>
<dbReference type="InterPro" id="IPR036388">
    <property type="entry name" value="WH-like_DNA-bd_sf"/>
</dbReference>
<dbReference type="AlphaFoldDB" id="A0A2A6FFD2"/>
<dbReference type="FunFam" id="1.10.10.10:FF:000001">
    <property type="entry name" value="LysR family transcriptional regulator"/>
    <property type="match status" value="1"/>
</dbReference>
<dbReference type="Pfam" id="PF00126">
    <property type="entry name" value="HTH_1"/>
    <property type="match status" value="1"/>
</dbReference>
<dbReference type="EMBL" id="NWQG01000083">
    <property type="protein sequence ID" value="PDQ20452.1"/>
    <property type="molecule type" value="Genomic_DNA"/>
</dbReference>
<evidence type="ECO:0000259" key="5">
    <source>
        <dbReference type="PROSITE" id="PS50931"/>
    </source>
</evidence>
<dbReference type="PANTHER" id="PTHR30126:SF39">
    <property type="entry name" value="HTH-TYPE TRANSCRIPTIONAL REGULATOR CYSL"/>
    <property type="match status" value="1"/>
</dbReference>
<keyword evidence="4" id="KW-0804">Transcription</keyword>
<dbReference type="GO" id="GO:0000976">
    <property type="term" value="F:transcription cis-regulatory region binding"/>
    <property type="evidence" value="ECO:0007669"/>
    <property type="project" value="TreeGrafter"/>
</dbReference>
<dbReference type="PANTHER" id="PTHR30126">
    <property type="entry name" value="HTH-TYPE TRANSCRIPTIONAL REGULATOR"/>
    <property type="match status" value="1"/>
</dbReference>
<feature type="domain" description="HTH lysR-type" evidence="5">
    <location>
        <begin position="1"/>
        <end position="58"/>
    </location>
</feature>
<keyword evidence="3" id="KW-0238">DNA-binding</keyword>
<gene>
    <name evidence="6" type="ORF">CN311_14350</name>
</gene>
<dbReference type="SUPFAM" id="SSF53850">
    <property type="entry name" value="Periplasmic binding protein-like II"/>
    <property type="match status" value="1"/>
</dbReference>
<evidence type="ECO:0000256" key="2">
    <source>
        <dbReference type="ARBA" id="ARBA00023015"/>
    </source>
</evidence>